<dbReference type="Pfam" id="PF12802">
    <property type="entry name" value="MarR_2"/>
    <property type="match status" value="1"/>
</dbReference>
<dbReference type="InterPro" id="IPR036388">
    <property type="entry name" value="WH-like_DNA-bd_sf"/>
</dbReference>
<dbReference type="PROSITE" id="PS01117">
    <property type="entry name" value="HTH_MARR_1"/>
    <property type="match status" value="1"/>
</dbReference>
<dbReference type="Proteomes" id="UP000886780">
    <property type="component" value="Unassembled WGS sequence"/>
</dbReference>
<evidence type="ECO:0000259" key="4">
    <source>
        <dbReference type="PROSITE" id="PS50995"/>
    </source>
</evidence>
<dbReference type="PROSITE" id="PS50995">
    <property type="entry name" value="HTH_MARR_2"/>
    <property type="match status" value="1"/>
</dbReference>
<keyword evidence="2" id="KW-0238">DNA-binding</keyword>
<dbReference type="SUPFAM" id="SSF46785">
    <property type="entry name" value="Winged helix' DNA-binding domain"/>
    <property type="match status" value="1"/>
</dbReference>
<dbReference type="SMART" id="SM00347">
    <property type="entry name" value="HTH_MARR"/>
    <property type="match status" value="1"/>
</dbReference>
<organism evidence="5 6">
    <name type="scientific">Candidatus Lachnoclostridium stercoripullorum</name>
    <dbReference type="NCBI Taxonomy" id="2838635"/>
    <lineage>
        <taxon>Bacteria</taxon>
        <taxon>Bacillati</taxon>
        <taxon>Bacillota</taxon>
        <taxon>Clostridia</taxon>
        <taxon>Lachnospirales</taxon>
        <taxon>Lachnospiraceae</taxon>
    </lineage>
</organism>
<dbReference type="InterPro" id="IPR000835">
    <property type="entry name" value="HTH_MarR-typ"/>
</dbReference>
<dbReference type="PRINTS" id="PR00598">
    <property type="entry name" value="HTHMARR"/>
</dbReference>
<feature type="domain" description="HTH marR-type" evidence="4">
    <location>
        <begin position="4"/>
        <end position="137"/>
    </location>
</feature>
<proteinExistence type="predicted"/>
<name>A0A9D2AWV9_9FIRM</name>
<protein>
    <submittedName>
        <fullName evidence="5">MarR family transcriptional regulator</fullName>
    </submittedName>
</protein>
<dbReference type="AlphaFoldDB" id="A0A9D2AWV9"/>
<reference evidence="5" key="1">
    <citation type="journal article" date="2021" name="PeerJ">
        <title>Extensive microbial diversity within the chicken gut microbiome revealed by metagenomics and culture.</title>
        <authorList>
            <person name="Gilroy R."/>
            <person name="Ravi A."/>
            <person name="Getino M."/>
            <person name="Pursley I."/>
            <person name="Horton D.L."/>
            <person name="Alikhan N.F."/>
            <person name="Baker D."/>
            <person name="Gharbi K."/>
            <person name="Hall N."/>
            <person name="Watson M."/>
            <person name="Adriaenssens E.M."/>
            <person name="Foster-Nyarko E."/>
            <person name="Jarju S."/>
            <person name="Secka A."/>
            <person name="Antonio M."/>
            <person name="Oren A."/>
            <person name="Chaudhuri R.R."/>
            <person name="La Ragione R."/>
            <person name="Hildebrand F."/>
            <person name="Pallen M.J."/>
        </authorList>
    </citation>
    <scope>NUCLEOTIDE SEQUENCE</scope>
    <source>
        <strain evidence="5">ChiGjej4B4-12881</strain>
    </source>
</reference>
<dbReference type="PANTHER" id="PTHR42756:SF1">
    <property type="entry name" value="TRANSCRIPTIONAL REPRESSOR OF EMRAB OPERON"/>
    <property type="match status" value="1"/>
</dbReference>
<dbReference type="EMBL" id="DXEU01000083">
    <property type="protein sequence ID" value="HIX52106.1"/>
    <property type="molecule type" value="Genomic_DNA"/>
</dbReference>
<dbReference type="Gene3D" id="1.10.10.10">
    <property type="entry name" value="Winged helix-like DNA-binding domain superfamily/Winged helix DNA-binding domain"/>
    <property type="match status" value="1"/>
</dbReference>
<dbReference type="PANTHER" id="PTHR42756">
    <property type="entry name" value="TRANSCRIPTIONAL REGULATOR, MARR"/>
    <property type="match status" value="1"/>
</dbReference>
<accession>A0A9D2AWV9</accession>
<keyword evidence="1" id="KW-0805">Transcription regulation</keyword>
<dbReference type="InterPro" id="IPR036390">
    <property type="entry name" value="WH_DNA-bd_sf"/>
</dbReference>
<evidence type="ECO:0000256" key="1">
    <source>
        <dbReference type="ARBA" id="ARBA00023015"/>
    </source>
</evidence>
<keyword evidence="3" id="KW-0804">Transcription</keyword>
<sequence length="151" mass="17618">MTTAAEFLLHIRRVIRLYESLNRQVCYTWHITQIETDIIAFLKNNPEKDTARDIVEFRMLQKGNVSQAVEDLIQKGFLARRPDERDRRRIHLSLTERALPIAADIGRVRGEFLDRLFAGFTPGERRMYQELNQKLFANAALAEAEESKESK</sequence>
<evidence type="ECO:0000313" key="6">
    <source>
        <dbReference type="Proteomes" id="UP000886780"/>
    </source>
</evidence>
<comment type="caution">
    <text evidence="5">The sequence shown here is derived from an EMBL/GenBank/DDBJ whole genome shotgun (WGS) entry which is preliminary data.</text>
</comment>
<reference evidence="5" key="2">
    <citation type="submission" date="2021-04" db="EMBL/GenBank/DDBJ databases">
        <authorList>
            <person name="Gilroy R."/>
        </authorList>
    </citation>
    <scope>NUCLEOTIDE SEQUENCE</scope>
    <source>
        <strain evidence="5">ChiGjej4B4-12881</strain>
    </source>
</reference>
<gene>
    <name evidence="5" type="ORF">IAA28_04805</name>
</gene>
<dbReference type="InterPro" id="IPR023187">
    <property type="entry name" value="Tscrpt_reg_MarR-type_CS"/>
</dbReference>
<evidence type="ECO:0000256" key="3">
    <source>
        <dbReference type="ARBA" id="ARBA00023163"/>
    </source>
</evidence>
<dbReference type="GO" id="GO:0003700">
    <property type="term" value="F:DNA-binding transcription factor activity"/>
    <property type="evidence" value="ECO:0007669"/>
    <property type="project" value="InterPro"/>
</dbReference>
<dbReference type="GO" id="GO:0003677">
    <property type="term" value="F:DNA binding"/>
    <property type="evidence" value="ECO:0007669"/>
    <property type="project" value="UniProtKB-KW"/>
</dbReference>
<evidence type="ECO:0000256" key="2">
    <source>
        <dbReference type="ARBA" id="ARBA00023125"/>
    </source>
</evidence>
<evidence type="ECO:0000313" key="5">
    <source>
        <dbReference type="EMBL" id="HIX52106.1"/>
    </source>
</evidence>